<reference evidence="1" key="1">
    <citation type="submission" date="2018-06" db="EMBL/GenBank/DDBJ databases">
        <authorList>
            <person name="Zhirakovskaya E."/>
        </authorList>
    </citation>
    <scope>NUCLEOTIDE SEQUENCE</scope>
</reference>
<protein>
    <submittedName>
        <fullName evidence="1">Uncharacterized protein</fullName>
    </submittedName>
</protein>
<name>A0A3B0YNE1_9ZZZZ</name>
<accession>A0A3B0YNE1</accession>
<sequence>MMLNLDFCADILSEEKYENIVLSILELPIGTWLPLREISELSEYSYDDSIVFVSWSFSLHNEADFSLILFCEEESMEIVTGNYNVSRLHAE</sequence>
<proteinExistence type="predicted"/>
<evidence type="ECO:0000313" key="1">
    <source>
        <dbReference type="EMBL" id="VAW82418.1"/>
    </source>
</evidence>
<organism evidence="1">
    <name type="scientific">hydrothermal vent metagenome</name>
    <dbReference type="NCBI Taxonomy" id="652676"/>
    <lineage>
        <taxon>unclassified sequences</taxon>
        <taxon>metagenomes</taxon>
        <taxon>ecological metagenomes</taxon>
    </lineage>
</organism>
<dbReference type="AlphaFoldDB" id="A0A3B0YNE1"/>
<gene>
    <name evidence="1" type="ORF">MNBD_GAMMA12-3290</name>
</gene>
<dbReference type="EMBL" id="UOFL01000246">
    <property type="protein sequence ID" value="VAW82418.1"/>
    <property type="molecule type" value="Genomic_DNA"/>
</dbReference>